<evidence type="ECO:0000313" key="2">
    <source>
        <dbReference type="Proteomes" id="UP000001986"/>
    </source>
</evidence>
<sequence>MADYASNILKAPKVVCDIRSMNQSSIAVPKRIDMIERDSYIRNTEGWKCLISFLN</sequence>
<protein>
    <submittedName>
        <fullName evidence="1">Uncharacterized protein</fullName>
    </submittedName>
</protein>
<dbReference type="HOGENOM" id="CLU_3023901_0_0_9"/>
<reference evidence="1 2" key="1">
    <citation type="journal article" date="2007" name="Genome Res.">
        <title>Genome sequence of a proteolytic (Group I) Clostridium botulinum strain Hall A and comparative analysis of the clostridial genomes.</title>
        <authorList>
            <person name="Sebaihia M."/>
            <person name="Peck M.W."/>
            <person name="Minton N.P."/>
            <person name="Thomson N.R."/>
            <person name="Holden M.T.G."/>
            <person name="Mitchell W.J."/>
            <person name="Carter A.T."/>
            <person name="Bentley S.D."/>
            <person name="Mason D.R."/>
            <person name="Crossman L."/>
            <person name="Paul C.J."/>
            <person name="Ivens A."/>
            <person name="Wells-Bennik M.H.J."/>
            <person name="Davis I.J."/>
            <person name="Cerdeno-Tarraga A.M."/>
            <person name="Churcher C."/>
            <person name="Quail M.A."/>
            <person name="Chillingworth T."/>
            <person name="Feltwell T."/>
            <person name="Fraser A."/>
            <person name="Goodhead I."/>
            <person name="Hance Z."/>
            <person name="Jagels K."/>
            <person name="Larke N."/>
            <person name="Maddison M."/>
            <person name="Moule S."/>
            <person name="Mungall K."/>
            <person name="Norbertczak H."/>
            <person name="Rabbinowitsch E."/>
            <person name="Sanders M."/>
            <person name="Simmonds M."/>
            <person name="White B."/>
            <person name="Whithead S."/>
            <person name="Parkhill J."/>
        </authorList>
    </citation>
    <scope>NUCLEOTIDE SEQUENCE [LARGE SCALE GENOMIC DNA]</scope>
    <source>
        <strain evidence="2">Hall / ATCC 3502 / NCTC 13319 / Type A [Sanger]</strain>
    </source>
</reference>
<accession>A5I793</accession>
<gene>
    <name evidence="1" type="ordered locus">CBO3368</name>
</gene>
<dbReference type="EMBL" id="AM412317">
    <property type="protein sequence ID" value="CAL84927.1"/>
    <property type="molecule type" value="Genomic_DNA"/>
</dbReference>
<organism evidence="1 2">
    <name type="scientific">Clostridium botulinum (strain Hall / ATCC 3502 / NCTC 13319 / Type A)</name>
    <dbReference type="NCBI Taxonomy" id="441771"/>
    <lineage>
        <taxon>Bacteria</taxon>
        <taxon>Bacillati</taxon>
        <taxon>Bacillota</taxon>
        <taxon>Clostridia</taxon>
        <taxon>Eubacteriales</taxon>
        <taxon>Clostridiaceae</taxon>
        <taxon>Clostridium</taxon>
    </lineage>
</organism>
<name>A5I793_CLOBH</name>
<evidence type="ECO:0000313" key="1">
    <source>
        <dbReference type="EMBL" id="CAL84927.1"/>
    </source>
</evidence>
<dbReference type="AlphaFoldDB" id="A5I793"/>
<keyword evidence="2" id="KW-1185">Reference proteome</keyword>
<dbReference type="Proteomes" id="UP000001986">
    <property type="component" value="Chromosome"/>
</dbReference>
<proteinExistence type="predicted"/>
<dbReference type="KEGG" id="cbo:CBO3368"/>